<reference evidence="2 3" key="1">
    <citation type="submission" date="2015-08" db="EMBL/GenBank/DDBJ databases">
        <title>Next Generation Sequencing and Analysis of the Genome of Puccinia sorghi L Schw, the Causal Agent of Maize Common Rust.</title>
        <authorList>
            <person name="Rochi L."/>
            <person name="Burguener G."/>
            <person name="Darino M."/>
            <person name="Turjanski A."/>
            <person name="Kreff E."/>
            <person name="Dieguez M.J."/>
            <person name="Sacco F."/>
        </authorList>
    </citation>
    <scope>NUCLEOTIDE SEQUENCE [LARGE SCALE GENOMIC DNA]</scope>
    <source>
        <strain evidence="2 3">RO10H11247</strain>
    </source>
</reference>
<dbReference type="STRING" id="27349.A0A0L6UUG7"/>
<dbReference type="GO" id="GO:0003676">
    <property type="term" value="F:nucleic acid binding"/>
    <property type="evidence" value="ECO:0007669"/>
    <property type="project" value="InterPro"/>
</dbReference>
<organism evidence="2 3">
    <name type="scientific">Puccinia sorghi</name>
    <dbReference type="NCBI Taxonomy" id="27349"/>
    <lineage>
        <taxon>Eukaryota</taxon>
        <taxon>Fungi</taxon>
        <taxon>Dikarya</taxon>
        <taxon>Basidiomycota</taxon>
        <taxon>Pucciniomycotina</taxon>
        <taxon>Pucciniomycetes</taxon>
        <taxon>Pucciniales</taxon>
        <taxon>Pucciniaceae</taxon>
        <taxon>Puccinia</taxon>
    </lineage>
</organism>
<dbReference type="GO" id="GO:0004523">
    <property type="term" value="F:RNA-DNA hybrid ribonuclease activity"/>
    <property type="evidence" value="ECO:0007669"/>
    <property type="project" value="InterPro"/>
</dbReference>
<proteinExistence type="predicted"/>
<dbReference type="Pfam" id="PF00075">
    <property type="entry name" value="RNase_H"/>
    <property type="match status" value="1"/>
</dbReference>
<evidence type="ECO:0000259" key="1">
    <source>
        <dbReference type="Pfam" id="PF00075"/>
    </source>
</evidence>
<dbReference type="InterPro" id="IPR036397">
    <property type="entry name" value="RNaseH_sf"/>
</dbReference>
<sequence>MASNLDSLGDWCWQLSLMPFSIKQADWLRIKTTDLYPPEKFQFLSPQSPDLPKVVSPILRSELTDHKPSFPSPLHSLLAAKYPYRFLDEKMEKILPSPIPPCSLPQVQSKLDWNTMVIFVDGSWIPETWASAAAVMHGSDKKLTVSLPCHEVITNFKAELTGIHLAAILAQEVTESDIDQATTGVSIFCDNQEALLRSACLIGCVAGQALAVTNFFSLKTLSTPVFLYWSPGHEGLEANKLADLLAKEAVNNTPDKNNTNPIEPLLLASLSKARQRCKTNIFKGEEESQFSSDEIRPSIHHSSAKSVSCSAVKISFQNEKCIGSQMPIMWGLGNGSPLLITFLEVLNTKGTLQEATEASNVVDSSFIFVSQIDHAILKNSSRCSLGWVKYRNILGRQMGGSSNLIIIIFCEYSFTGFGLILFQLNDLIQLDFSVLES</sequence>
<feature type="domain" description="RNase H type-1" evidence="1">
    <location>
        <begin position="115"/>
        <end position="250"/>
    </location>
</feature>
<dbReference type="InterPro" id="IPR002156">
    <property type="entry name" value="RNaseH_domain"/>
</dbReference>
<dbReference type="VEuPathDB" id="FungiDB:VP01_3655g1"/>
<dbReference type="Gene3D" id="3.30.420.10">
    <property type="entry name" value="Ribonuclease H-like superfamily/Ribonuclease H"/>
    <property type="match status" value="1"/>
</dbReference>
<evidence type="ECO:0000313" key="2">
    <source>
        <dbReference type="EMBL" id="KNZ52188.1"/>
    </source>
</evidence>
<name>A0A0L6UUG7_9BASI</name>
<dbReference type="InterPro" id="IPR012337">
    <property type="entry name" value="RNaseH-like_sf"/>
</dbReference>
<accession>A0A0L6UUG7</accession>
<dbReference type="OrthoDB" id="3265515at2759"/>
<comment type="caution">
    <text evidence="2">The sequence shown here is derived from an EMBL/GenBank/DDBJ whole genome shotgun (WGS) entry which is preliminary data.</text>
</comment>
<evidence type="ECO:0000313" key="3">
    <source>
        <dbReference type="Proteomes" id="UP000037035"/>
    </source>
</evidence>
<dbReference type="SUPFAM" id="SSF53098">
    <property type="entry name" value="Ribonuclease H-like"/>
    <property type="match status" value="1"/>
</dbReference>
<dbReference type="AlphaFoldDB" id="A0A0L6UUG7"/>
<protein>
    <recommendedName>
        <fullName evidence="1">RNase H type-1 domain-containing protein</fullName>
    </recommendedName>
</protein>
<dbReference type="CDD" id="cd09276">
    <property type="entry name" value="Rnase_HI_RT_non_LTR"/>
    <property type="match status" value="1"/>
</dbReference>
<gene>
    <name evidence="2" type="ORF">VP01_3655g1</name>
</gene>
<keyword evidence="3" id="KW-1185">Reference proteome</keyword>
<dbReference type="Proteomes" id="UP000037035">
    <property type="component" value="Unassembled WGS sequence"/>
</dbReference>
<dbReference type="EMBL" id="LAVV01008674">
    <property type="protein sequence ID" value="KNZ52188.1"/>
    <property type="molecule type" value="Genomic_DNA"/>
</dbReference>